<accession>A0A3G5A503</accession>
<name>A0A3G5A503_9VIRU</name>
<dbReference type="EMBL" id="MK072285">
    <property type="protein sequence ID" value="AYV81584.1"/>
    <property type="molecule type" value="Genomic_DNA"/>
</dbReference>
<gene>
    <name evidence="1" type="ORF">Harvfovirus43_6</name>
</gene>
<protein>
    <submittedName>
        <fullName evidence="1">Uncharacterized protein</fullName>
    </submittedName>
</protein>
<organism evidence="1">
    <name type="scientific">Harvfovirus sp</name>
    <dbReference type="NCBI Taxonomy" id="2487768"/>
    <lineage>
        <taxon>Viruses</taxon>
        <taxon>Varidnaviria</taxon>
        <taxon>Bamfordvirae</taxon>
        <taxon>Nucleocytoviricota</taxon>
        <taxon>Megaviricetes</taxon>
        <taxon>Imitervirales</taxon>
        <taxon>Mimiviridae</taxon>
        <taxon>Klosneuvirinae</taxon>
    </lineage>
</organism>
<reference evidence="1" key="1">
    <citation type="submission" date="2018-10" db="EMBL/GenBank/DDBJ databases">
        <title>Hidden diversity of soil giant viruses.</title>
        <authorList>
            <person name="Schulz F."/>
            <person name="Alteio L."/>
            <person name="Goudeau D."/>
            <person name="Ryan E.M."/>
            <person name="Malmstrom R.R."/>
            <person name="Blanchard J."/>
            <person name="Woyke T."/>
        </authorList>
    </citation>
    <scope>NUCLEOTIDE SEQUENCE</scope>
    <source>
        <strain evidence="1">HAV1</strain>
    </source>
</reference>
<evidence type="ECO:0000313" key="1">
    <source>
        <dbReference type="EMBL" id="AYV81584.1"/>
    </source>
</evidence>
<proteinExistence type="predicted"/>
<sequence>MERLFKYIDVEQGKVDFTRLLKDRNYFSKKIKHDAPFVDEIKRIILLNPAKGVRIFRKLMGLRHEDLVHEEKKAVLPVGVFNVFGCETSTDIDVVMVVPRRDDLSKTVDIGQLRKELDALGYSSTRVIDLNLVYVEKETIQKALHGGKEIQNIVCKTYEFHRQAHPCIFKGLIDVGVEDKIRIVVKYVFDKMEVLLGDKKEYLVERASKKLLYNGGGWSRVDYIVDFLKNKIKYLPEISLWKDVMKSLVMKLIQTVLLDNGELEYMKRKLAEKCDLLIGGSGPGALWFLMRGKEGVYSAGVMELLTREFERIVADCKNSVVWRRVELDLKSNPTKLPDMVFDEFVRSPLEPSEKLVDFFVKACPDRSIGKMFVLDCYGDGALPGDLMEKILLVPQRSVEWVRLLSYYTCGKNTGLIPYSGEHWVEFYFNLIRGCFVEQMVMQGVNFSLLHGSLAKAEKVMIGLCVSDKKEKSTGAAPDLLLVVGVTVVPVEIKCLVQTPSKGAAYRRAVKLARLQLKSTCAILNKGTKGIIVIVYIYPNAEGNIIFETQACLLDV</sequence>